<protein>
    <recommendedName>
        <fullName evidence="5 6">[Ribosomal protein bS18]-alanine N-acetyltransferase</fullName>
        <ecNumber evidence="5 6">2.3.1.266</ecNumber>
    </recommendedName>
</protein>
<comment type="caution">
    <text evidence="5">Lacks conserved residue(s) required for the propagation of feature annotation.</text>
</comment>
<dbReference type="Gene3D" id="3.40.630.30">
    <property type="match status" value="1"/>
</dbReference>
<gene>
    <name evidence="5 8" type="primary">rimI</name>
    <name evidence="8" type="ORF">C7S18_03120</name>
</gene>
<evidence type="ECO:0000256" key="6">
    <source>
        <dbReference type="RuleBase" id="RU363094"/>
    </source>
</evidence>
<dbReference type="InterPro" id="IPR000182">
    <property type="entry name" value="GNAT_dom"/>
</dbReference>
<comment type="subcellular location">
    <subcellularLocation>
        <location evidence="5 6">Cytoplasm</location>
    </subcellularLocation>
</comment>
<dbReference type="NCBIfam" id="TIGR01575">
    <property type="entry name" value="rimI"/>
    <property type="match status" value="1"/>
</dbReference>
<keyword evidence="2 5" id="KW-0963">Cytoplasm</keyword>
<dbReference type="Proteomes" id="UP000241074">
    <property type="component" value="Chromosome"/>
</dbReference>
<dbReference type="CDD" id="cd04301">
    <property type="entry name" value="NAT_SF"/>
    <property type="match status" value="1"/>
</dbReference>
<dbReference type="EC" id="2.3.1.266" evidence="5 6"/>
<evidence type="ECO:0000313" key="8">
    <source>
        <dbReference type="EMBL" id="AVP99984.1"/>
    </source>
</evidence>
<evidence type="ECO:0000313" key="9">
    <source>
        <dbReference type="Proteomes" id="UP000241074"/>
    </source>
</evidence>
<feature type="binding site" evidence="5">
    <location>
        <begin position="63"/>
        <end position="65"/>
    </location>
    <ligand>
        <name>acetyl-CoA</name>
        <dbReference type="ChEBI" id="CHEBI:57288"/>
    </ligand>
</feature>
<dbReference type="SUPFAM" id="SSF55729">
    <property type="entry name" value="Acyl-CoA N-acyltransferases (Nat)"/>
    <property type="match status" value="1"/>
</dbReference>
<feature type="domain" description="N-acetyltransferase" evidence="7">
    <location>
        <begin position="1"/>
        <end position="141"/>
    </location>
</feature>
<dbReference type="InterPro" id="IPR043690">
    <property type="entry name" value="RimI"/>
</dbReference>
<comment type="function">
    <text evidence="5 6">Acetylates the N-terminal alanine of ribosomal protein bS18.</text>
</comment>
<dbReference type="OrthoDB" id="9796919at2"/>
<dbReference type="AlphaFoldDB" id="A0A2P1PYT7"/>
<keyword evidence="4 5" id="KW-0012">Acyltransferase</keyword>
<dbReference type="Pfam" id="PF00583">
    <property type="entry name" value="Acetyltransf_1"/>
    <property type="match status" value="1"/>
</dbReference>
<dbReference type="PROSITE" id="PS51186">
    <property type="entry name" value="GNAT"/>
    <property type="match status" value="1"/>
</dbReference>
<feature type="active site" description="Proton acceptor" evidence="5">
    <location>
        <position position="97"/>
    </location>
</feature>
<keyword evidence="3 5" id="KW-0808">Transferase</keyword>
<reference evidence="8 9" key="1">
    <citation type="submission" date="2018-03" db="EMBL/GenBank/DDBJ databases">
        <title>Ahniella affigens gen. nov., sp. nov., a gammaproteobacterium isolated from sandy soil near a stream.</title>
        <authorList>
            <person name="Ko Y."/>
            <person name="Kim J.-H."/>
        </authorList>
    </citation>
    <scope>NUCLEOTIDE SEQUENCE [LARGE SCALE GENOMIC DNA]</scope>
    <source>
        <strain evidence="8 9">D13</strain>
    </source>
</reference>
<feature type="binding site" evidence="5">
    <location>
        <position position="102"/>
    </location>
    <ligand>
        <name>acetyl-CoA</name>
        <dbReference type="ChEBI" id="CHEBI:57288"/>
    </ligand>
</feature>
<evidence type="ECO:0000256" key="3">
    <source>
        <dbReference type="ARBA" id="ARBA00022679"/>
    </source>
</evidence>
<evidence type="ECO:0000256" key="4">
    <source>
        <dbReference type="ARBA" id="ARBA00023315"/>
    </source>
</evidence>
<accession>A0A2P1PYT7</accession>
<dbReference type="InterPro" id="IPR050680">
    <property type="entry name" value="YpeA/RimI_acetyltransf"/>
</dbReference>
<dbReference type="EMBL" id="CP027860">
    <property type="protein sequence ID" value="AVP99984.1"/>
    <property type="molecule type" value="Genomic_DNA"/>
</dbReference>
<name>A0A2P1PYT7_9GAMM</name>
<evidence type="ECO:0000259" key="7">
    <source>
        <dbReference type="PROSITE" id="PS51186"/>
    </source>
</evidence>
<dbReference type="InterPro" id="IPR016181">
    <property type="entry name" value="Acyl_CoA_acyltransferase"/>
</dbReference>
<sequence length="148" mass="16625">MTDDDLETVAAIEQTAYEFPWTLQIFRDCLRAGYDCFVLADGAAIFGYFVLAVAAEEGHVLNIAVAPAYQGQGIGKRLMKRLLDLARWHRADRVFLEVRPSNPRAIGLYYQLGFLEIGRRPRYYPARDGREDAMVLALDLIEPNTAAG</sequence>
<dbReference type="KEGG" id="xba:C7S18_03120"/>
<evidence type="ECO:0000256" key="5">
    <source>
        <dbReference type="HAMAP-Rule" id="MF_02210"/>
    </source>
</evidence>
<keyword evidence="9" id="KW-1185">Reference proteome</keyword>
<evidence type="ECO:0000256" key="2">
    <source>
        <dbReference type="ARBA" id="ARBA00022490"/>
    </source>
</evidence>
<comment type="similarity">
    <text evidence="1 5 6">Belongs to the acetyltransferase family. RimI subfamily.</text>
</comment>
<proteinExistence type="inferred from homology"/>
<dbReference type="PANTHER" id="PTHR43420:SF12">
    <property type="entry name" value="N-ACETYLTRANSFERASE DOMAIN-CONTAINING PROTEIN"/>
    <property type="match status" value="1"/>
</dbReference>
<comment type="catalytic activity">
    <reaction evidence="5 6">
        <text>N-terminal L-alanyl-[ribosomal protein bS18] + acetyl-CoA = N-terminal N(alpha)-acetyl-L-alanyl-[ribosomal protein bS18] + CoA + H(+)</text>
        <dbReference type="Rhea" id="RHEA:43756"/>
        <dbReference type="Rhea" id="RHEA-COMP:10676"/>
        <dbReference type="Rhea" id="RHEA-COMP:10677"/>
        <dbReference type="ChEBI" id="CHEBI:15378"/>
        <dbReference type="ChEBI" id="CHEBI:57287"/>
        <dbReference type="ChEBI" id="CHEBI:57288"/>
        <dbReference type="ChEBI" id="CHEBI:64718"/>
        <dbReference type="ChEBI" id="CHEBI:83683"/>
        <dbReference type="EC" id="2.3.1.266"/>
    </reaction>
</comment>
<dbReference type="PANTHER" id="PTHR43420">
    <property type="entry name" value="ACETYLTRANSFERASE"/>
    <property type="match status" value="1"/>
</dbReference>
<dbReference type="HAMAP" id="MF_02210">
    <property type="entry name" value="RimI"/>
    <property type="match status" value="1"/>
</dbReference>
<dbReference type="GO" id="GO:0005737">
    <property type="term" value="C:cytoplasm"/>
    <property type="evidence" value="ECO:0007669"/>
    <property type="project" value="UniProtKB-SubCell"/>
</dbReference>
<evidence type="ECO:0000256" key="1">
    <source>
        <dbReference type="ARBA" id="ARBA00005395"/>
    </source>
</evidence>
<dbReference type="GO" id="GO:0008999">
    <property type="term" value="F:protein-N-terminal-alanine acetyltransferase activity"/>
    <property type="evidence" value="ECO:0007669"/>
    <property type="project" value="UniProtKB-UniRule"/>
</dbReference>
<organism evidence="8 9">
    <name type="scientific">Ahniella affigens</name>
    <dbReference type="NCBI Taxonomy" id="2021234"/>
    <lineage>
        <taxon>Bacteria</taxon>
        <taxon>Pseudomonadati</taxon>
        <taxon>Pseudomonadota</taxon>
        <taxon>Gammaproteobacteria</taxon>
        <taxon>Lysobacterales</taxon>
        <taxon>Rhodanobacteraceae</taxon>
        <taxon>Ahniella</taxon>
    </lineage>
</organism>
<reference evidence="8 9" key="2">
    <citation type="submission" date="2018-03" db="EMBL/GenBank/DDBJ databases">
        <authorList>
            <person name="Keele B.F."/>
        </authorList>
    </citation>
    <scope>NUCLEOTIDE SEQUENCE [LARGE SCALE GENOMIC DNA]</scope>
    <source>
        <strain evidence="8 9">D13</strain>
    </source>
</reference>
<feature type="active site" description="Proton donor" evidence="5">
    <location>
        <position position="109"/>
    </location>
</feature>
<dbReference type="InterPro" id="IPR006464">
    <property type="entry name" value="AcTrfase_RimI/Ard1"/>
</dbReference>